<reference evidence="2" key="1">
    <citation type="submission" date="2021-01" db="EMBL/GenBank/DDBJ databases">
        <title>Modified the classification status of verrucomicrobia.</title>
        <authorList>
            <person name="Feng X."/>
        </authorList>
    </citation>
    <scope>NUCLEOTIDE SEQUENCE</scope>
    <source>
        <strain evidence="2">KCTC 22041</strain>
    </source>
</reference>
<sequence>MTQICSKRSQAVLPKIKSSAVTDSSGSTTSSSSLISESFFEKGDWEVTVEDISSFFNMPAMQTHWLTFQQYYSPDFRKFVNETIMKKAEAPISEAPPEIKSE</sequence>
<comment type="caution">
    <text evidence="2">The sequence shown here is derived from an EMBL/GenBank/DDBJ whole genome shotgun (WGS) entry which is preliminary data.</text>
</comment>
<evidence type="ECO:0000313" key="3">
    <source>
        <dbReference type="Proteomes" id="UP000603141"/>
    </source>
</evidence>
<feature type="compositionally biased region" description="Low complexity" evidence="1">
    <location>
        <begin position="18"/>
        <end position="34"/>
    </location>
</feature>
<accession>A0A934S8Z3</accession>
<dbReference type="Proteomes" id="UP000603141">
    <property type="component" value="Unassembled WGS sequence"/>
</dbReference>
<gene>
    <name evidence="2" type="ORF">JIN85_14055</name>
</gene>
<organism evidence="2 3">
    <name type="scientific">Luteolibacter pohnpeiensis</name>
    <dbReference type="NCBI Taxonomy" id="454153"/>
    <lineage>
        <taxon>Bacteria</taxon>
        <taxon>Pseudomonadati</taxon>
        <taxon>Verrucomicrobiota</taxon>
        <taxon>Verrucomicrobiia</taxon>
        <taxon>Verrucomicrobiales</taxon>
        <taxon>Verrucomicrobiaceae</taxon>
        <taxon>Luteolibacter</taxon>
    </lineage>
</organism>
<proteinExistence type="predicted"/>
<name>A0A934S8Z3_9BACT</name>
<protein>
    <submittedName>
        <fullName evidence="2">Uncharacterized protein</fullName>
    </submittedName>
</protein>
<dbReference type="EMBL" id="JAENIJ010000023">
    <property type="protein sequence ID" value="MBK1883545.1"/>
    <property type="molecule type" value="Genomic_DNA"/>
</dbReference>
<dbReference type="AlphaFoldDB" id="A0A934S8Z3"/>
<feature type="region of interest" description="Disordered" evidence="1">
    <location>
        <begin position="15"/>
        <end position="34"/>
    </location>
</feature>
<evidence type="ECO:0000313" key="2">
    <source>
        <dbReference type="EMBL" id="MBK1883545.1"/>
    </source>
</evidence>
<keyword evidence="3" id="KW-1185">Reference proteome</keyword>
<evidence type="ECO:0000256" key="1">
    <source>
        <dbReference type="SAM" id="MobiDB-lite"/>
    </source>
</evidence>